<organism evidence="1 2">
    <name type="scientific">Sphingobacterium athyrii</name>
    <dbReference type="NCBI Taxonomy" id="2152717"/>
    <lineage>
        <taxon>Bacteria</taxon>
        <taxon>Pseudomonadati</taxon>
        <taxon>Bacteroidota</taxon>
        <taxon>Sphingobacteriia</taxon>
        <taxon>Sphingobacteriales</taxon>
        <taxon>Sphingobacteriaceae</taxon>
        <taxon>Sphingobacterium</taxon>
    </lineage>
</organism>
<protein>
    <submittedName>
        <fullName evidence="1">Uncharacterized protein</fullName>
    </submittedName>
</protein>
<accession>A0A363NUC5</accession>
<dbReference type="RefSeq" id="WP_108634341.1">
    <property type="nucleotide sequence ID" value="NZ_QCXX01000003.1"/>
</dbReference>
<dbReference type="OrthoDB" id="1359970at2"/>
<comment type="caution">
    <text evidence="1">The sequence shown here is derived from an EMBL/GenBank/DDBJ whole genome shotgun (WGS) entry which is preliminary data.</text>
</comment>
<dbReference type="EMBL" id="QCXX01000003">
    <property type="protein sequence ID" value="PUV24415.1"/>
    <property type="molecule type" value="Genomic_DNA"/>
</dbReference>
<dbReference type="Proteomes" id="UP000250831">
    <property type="component" value="Unassembled WGS sequence"/>
</dbReference>
<keyword evidence="2" id="KW-1185">Reference proteome</keyword>
<evidence type="ECO:0000313" key="2">
    <source>
        <dbReference type="Proteomes" id="UP000250831"/>
    </source>
</evidence>
<name>A0A363NUC5_9SPHI</name>
<sequence length="154" mass="18247">MKFSITQYTDTGSEKKAVLVQNISDELQNFLKNKNYGEDIETFYISFLGVKTKTGFEDLYKAKKPNYVDYKLIKNRFTGLMMEIVKEYGYDIKFDHELYDEFVNSSDEESKKLLGREIIKSFSYLDKLPKKLKDFDKEKFKIDVENFFKEVGII</sequence>
<evidence type="ECO:0000313" key="1">
    <source>
        <dbReference type="EMBL" id="PUV24415.1"/>
    </source>
</evidence>
<reference evidence="1 2" key="1">
    <citation type="submission" date="2018-04" db="EMBL/GenBank/DDBJ databases">
        <title>Sphingobacterium sp. M46 Genome.</title>
        <authorList>
            <person name="Cheng J."/>
            <person name="Li Y."/>
        </authorList>
    </citation>
    <scope>NUCLEOTIDE SEQUENCE [LARGE SCALE GENOMIC DNA]</scope>
    <source>
        <strain evidence="1 2">M46</strain>
    </source>
</reference>
<proteinExistence type="predicted"/>
<dbReference type="AlphaFoldDB" id="A0A363NUC5"/>
<gene>
    <name evidence="1" type="ORF">DCO56_13805</name>
</gene>